<evidence type="ECO:0000313" key="2">
    <source>
        <dbReference type="Proteomes" id="UP000003009"/>
    </source>
</evidence>
<gene>
    <name evidence="1" type="ORF">GCWU000324_00651</name>
</gene>
<dbReference type="HOGENOM" id="CLU_3118768_0_0_4"/>
<sequence>MGFRVFRLPIRAKGSLKMGGGIVANPQNNQTAESASHFSRLLFRKYKYND</sequence>
<name>C4GEU2_9NEIS</name>
<evidence type="ECO:0000313" key="1">
    <source>
        <dbReference type="EMBL" id="EEP68747.1"/>
    </source>
</evidence>
<dbReference type="EMBL" id="ACJW02000002">
    <property type="protein sequence ID" value="EEP68747.1"/>
    <property type="molecule type" value="Genomic_DNA"/>
</dbReference>
<organism evidence="1 2">
    <name type="scientific">Kingella oralis ATCC 51147</name>
    <dbReference type="NCBI Taxonomy" id="629741"/>
    <lineage>
        <taxon>Bacteria</taxon>
        <taxon>Pseudomonadati</taxon>
        <taxon>Pseudomonadota</taxon>
        <taxon>Betaproteobacteria</taxon>
        <taxon>Neisseriales</taxon>
        <taxon>Neisseriaceae</taxon>
        <taxon>Kingella</taxon>
    </lineage>
</organism>
<dbReference type="STRING" id="629741.GCWU000324_00651"/>
<keyword evidence="2" id="KW-1185">Reference proteome</keyword>
<accession>C4GEU2</accession>
<dbReference type="Proteomes" id="UP000003009">
    <property type="component" value="Unassembled WGS sequence"/>
</dbReference>
<dbReference type="AlphaFoldDB" id="C4GEU2"/>
<comment type="caution">
    <text evidence="1">The sequence shown here is derived from an EMBL/GenBank/DDBJ whole genome shotgun (WGS) entry which is preliminary data.</text>
</comment>
<proteinExistence type="predicted"/>
<protein>
    <submittedName>
        <fullName evidence="1">Uncharacterized protein</fullName>
    </submittedName>
</protein>
<reference evidence="1" key="1">
    <citation type="submission" date="2009-04" db="EMBL/GenBank/DDBJ databases">
        <authorList>
            <person name="Weinstock G."/>
            <person name="Sodergren E."/>
            <person name="Clifton S."/>
            <person name="Fulton L."/>
            <person name="Fulton B."/>
            <person name="Courtney L."/>
            <person name="Fronick C."/>
            <person name="Harrison M."/>
            <person name="Strong C."/>
            <person name="Farmer C."/>
            <person name="Delahaunty K."/>
            <person name="Markovic C."/>
            <person name="Hall O."/>
            <person name="Minx P."/>
            <person name="Tomlinson C."/>
            <person name="Mitreva M."/>
            <person name="Nelson J."/>
            <person name="Hou S."/>
            <person name="Wollam A."/>
            <person name="Pepin K.H."/>
            <person name="Johnson M."/>
            <person name="Bhonagiri V."/>
            <person name="Nash W.E."/>
            <person name="Warren W."/>
            <person name="Chinwalla A."/>
            <person name="Mardis E.R."/>
            <person name="Wilson R.K."/>
        </authorList>
    </citation>
    <scope>NUCLEOTIDE SEQUENCE [LARGE SCALE GENOMIC DNA]</scope>
    <source>
        <strain evidence="1">ATCC 51147</strain>
    </source>
</reference>